<comment type="caution">
    <text evidence="2">The sequence shown here is derived from an EMBL/GenBank/DDBJ whole genome shotgun (WGS) entry which is preliminary data.</text>
</comment>
<reference evidence="2" key="2">
    <citation type="submission" date="2021-04" db="EMBL/GenBank/DDBJ databases">
        <authorList>
            <person name="Gilroy R."/>
        </authorList>
    </citation>
    <scope>NUCLEOTIDE SEQUENCE</scope>
    <source>
        <strain evidence="2">3204</strain>
    </source>
</reference>
<accession>A0A9D2CMJ0</accession>
<keyword evidence="1" id="KW-0812">Transmembrane</keyword>
<feature type="transmembrane region" description="Helical" evidence="1">
    <location>
        <begin position="7"/>
        <end position="28"/>
    </location>
</feature>
<protein>
    <submittedName>
        <fullName evidence="2">Uncharacterized protein</fullName>
    </submittedName>
</protein>
<gene>
    <name evidence="2" type="ORF">H9820_03420</name>
</gene>
<evidence type="ECO:0000256" key="1">
    <source>
        <dbReference type="SAM" id="Phobius"/>
    </source>
</evidence>
<sequence length="92" mass="10874">MRRRSGFILVEALTSLTISLMIIFMLSICVSEQFKLINEWEQRVNAHKIILLHLKNKDVPNQVTIKNRIYNYQQIGNVYQVKVNNHVYQVKS</sequence>
<reference evidence="2" key="1">
    <citation type="journal article" date="2021" name="PeerJ">
        <title>Extensive microbial diversity within the chicken gut microbiome revealed by metagenomics and culture.</title>
        <authorList>
            <person name="Gilroy R."/>
            <person name="Ravi A."/>
            <person name="Getino M."/>
            <person name="Pursley I."/>
            <person name="Horton D.L."/>
            <person name="Alikhan N.F."/>
            <person name="Baker D."/>
            <person name="Gharbi K."/>
            <person name="Hall N."/>
            <person name="Watson M."/>
            <person name="Adriaenssens E.M."/>
            <person name="Foster-Nyarko E."/>
            <person name="Jarju S."/>
            <person name="Secka A."/>
            <person name="Antonio M."/>
            <person name="Oren A."/>
            <person name="Chaudhuri R.R."/>
            <person name="La Ragione R."/>
            <person name="Hildebrand F."/>
            <person name="Pallen M.J."/>
        </authorList>
    </citation>
    <scope>NUCLEOTIDE SEQUENCE</scope>
    <source>
        <strain evidence="2">3204</strain>
    </source>
</reference>
<evidence type="ECO:0000313" key="2">
    <source>
        <dbReference type="EMBL" id="HIY91980.1"/>
    </source>
</evidence>
<dbReference type="AlphaFoldDB" id="A0A9D2CMJ0"/>
<keyword evidence="1" id="KW-1133">Transmembrane helix</keyword>
<evidence type="ECO:0000313" key="3">
    <source>
        <dbReference type="Proteomes" id="UP000824013"/>
    </source>
</evidence>
<dbReference type="EMBL" id="DXCM01000024">
    <property type="protein sequence ID" value="HIY91980.1"/>
    <property type="molecule type" value="Genomic_DNA"/>
</dbReference>
<dbReference type="Proteomes" id="UP000824013">
    <property type="component" value="Unassembled WGS sequence"/>
</dbReference>
<keyword evidence="1" id="KW-0472">Membrane</keyword>
<name>A0A9D2CMJ0_9LACO</name>
<organism evidence="2 3">
    <name type="scientific">Candidatus Companilactobacillus pullicola</name>
    <dbReference type="NCBI Taxonomy" id="2838523"/>
    <lineage>
        <taxon>Bacteria</taxon>
        <taxon>Bacillati</taxon>
        <taxon>Bacillota</taxon>
        <taxon>Bacilli</taxon>
        <taxon>Lactobacillales</taxon>
        <taxon>Lactobacillaceae</taxon>
        <taxon>Companilactobacillus</taxon>
    </lineage>
</organism>
<proteinExistence type="predicted"/>